<dbReference type="InParanoid" id="F5Y9B1"/>
<dbReference type="GO" id="GO:0003824">
    <property type="term" value="F:catalytic activity"/>
    <property type="evidence" value="ECO:0007669"/>
    <property type="project" value="InterPro"/>
</dbReference>
<dbReference type="InterPro" id="IPR006638">
    <property type="entry name" value="Elp3/MiaA/NifB-like_rSAM"/>
</dbReference>
<dbReference type="GO" id="GO:0051536">
    <property type="term" value="F:iron-sulfur cluster binding"/>
    <property type="evidence" value="ECO:0007669"/>
    <property type="project" value="UniProtKB-KW"/>
</dbReference>
<dbReference type="GO" id="GO:0005829">
    <property type="term" value="C:cytosol"/>
    <property type="evidence" value="ECO:0007669"/>
    <property type="project" value="TreeGrafter"/>
</dbReference>
<dbReference type="STRING" id="545695.TREAZ_2150"/>
<dbReference type="PROSITE" id="PS51332">
    <property type="entry name" value="B12_BINDING"/>
    <property type="match status" value="1"/>
</dbReference>
<dbReference type="SFLD" id="SFLDG01082">
    <property type="entry name" value="B12-binding_domain_containing"/>
    <property type="match status" value="1"/>
</dbReference>
<dbReference type="Gene3D" id="3.40.50.280">
    <property type="entry name" value="Cobalamin-binding domain"/>
    <property type="match status" value="1"/>
</dbReference>
<evidence type="ECO:0000256" key="3">
    <source>
        <dbReference type="ARBA" id="ARBA00022723"/>
    </source>
</evidence>
<dbReference type="Pfam" id="PF04055">
    <property type="entry name" value="Radical_SAM"/>
    <property type="match status" value="1"/>
</dbReference>
<dbReference type="InterPro" id="IPR058240">
    <property type="entry name" value="rSAM_sf"/>
</dbReference>
<dbReference type="HOGENOM" id="CLU_021572_1_1_12"/>
<keyword evidence="4" id="KW-0408">Iron</keyword>
<reference evidence="8 9" key="2">
    <citation type="journal article" date="2011" name="ISME J.">
        <title>RNA-seq reveals cooperative metabolic interactions between two termite-gut spirochete species in co-culture.</title>
        <authorList>
            <person name="Rosenthal A.Z."/>
            <person name="Matson E.G."/>
            <person name="Eldar A."/>
            <person name="Leadbetter J.R."/>
        </authorList>
    </citation>
    <scope>NUCLEOTIDE SEQUENCE [LARGE SCALE GENOMIC DNA]</scope>
    <source>
        <strain evidence="9">ATCC BAA-888 / DSM 13862 / ZAS-9</strain>
    </source>
</reference>
<feature type="domain" description="Radical SAM core" evidence="7">
    <location>
        <begin position="191"/>
        <end position="408"/>
    </location>
</feature>
<dbReference type="Proteomes" id="UP000009222">
    <property type="component" value="Chromosome"/>
</dbReference>
<evidence type="ECO:0000256" key="4">
    <source>
        <dbReference type="ARBA" id="ARBA00023004"/>
    </source>
</evidence>
<dbReference type="Pfam" id="PF02310">
    <property type="entry name" value="B12-binding"/>
    <property type="match status" value="1"/>
</dbReference>
<dbReference type="RefSeq" id="WP_015709899.1">
    <property type="nucleotide sequence ID" value="NC_015577.1"/>
</dbReference>
<keyword evidence="9" id="KW-1185">Reference proteome</keyword>
<keyword evidence="3" id="KW-0479">Metal-binding</keyword>
<dbReference type="SMART" id="SM00729">
    <property type="entry name" value="Elp3"/>
    <property type="match status" value="1"/>
</dbReference>
<evidence type="ECO:0000256" key="2">
    <source>
        <dbReference type="ARBA" id="ARBA00022691"/>
    </source>
</evidence>
<dbReference type="CDD" id="cd01335">
    <property type="entry name" value="Radical_SAM"/>
    <property type="match status" value="1"/>
</dbReference>
<dbReference type="AlphaFoldDB" id="F5Y9B1"/>
<keyword evidence="5" id="KW-0411">Iron-sulfur</keyword>
<dbReference type="InterPro" id="IPR023404">
    <property type="entry name" value="rSAM_horseshoe"/>
</dbReference>
<feature type="domain" description="B12-binding" evidence="6">
    <location>
        <begin position="6"/>
        <end position="150"/>
    </location>
</feature>
<dbReference type="PROSITE" id="PS51918">
    <property type="entry name" value="RADICAL_SAM"/>
    <property type="match status" value="1"/>
</dbReference>
<evidence type="ECO:0000313" key="8">
    <source>
        <dbReference type="EMBL" id="AEF80430.1"/>
    </source>
</evidence>
<dbReference type="Gene3D" id="3.80.30.20">
    <property type="entry name" value="tm_1862 like domain"/>
    <property type="match status" value="1"/>
</dbReference>
<dbReference type="InterPro" id="IPR051198">
    <property type="entry name" value="BchE-like"/>
</dbReference>
<accession>F5Y9B1</accession>
<gene>
    <name evidence="8" type="ordered locus">TREAZ_2150</name>
</gene>
<dbReference type="InterPro" id="IPR006158">
    <property type="entry name" value="Cobalamin-bd"/>
</dbReference>
<proteinExistence type="predicted"/>
<dbReference type="PANTHER" id="PTHR43409:SF16">
    <property type="entry name" value="SLR0320 PROTEIN"/>
    <property type="match status" value="1"/>
</dbReference>
<dbReference type="GO" id="GO:0031419">
    <property type="term" value="F:cobalamin binding"/>
    <property type="evidence" value="ECO:0007669"/>
    <property type="project" value="InterPro"/>
</dbReference>
<evidence type="ECO:0000313" key="9">
    <source>
        <dbReference type="Proteomes" id="UP000009222"/>
    </source>
</evidence>
<sequence length="505" mass="56913">MLRQDRPDILLATINAKWIHPSLALRLLKANLGELEPHCRIIEFALRQPLKEKIDPLLEANPSILGISVSIWNHKATLELLKGLYEYWQTRNAEASPGFTKPLIVLGGPEVSWLPGDAEIFRYADYAIRGEGETAFKTLCLRIFEGMDPSNSSMKTEKSSRKAANLPEFIDSLPEDLSLIKTAYHLYSSEDLRRKLVYVEASRGCPFGCEFCLSAAGSEEARRVREFPLDEFLSTMDDLVKGGVKIFKFLDRTFNLDIKRATAIMEFFLDKLKNPQDDTPLCVHFEMVPSRFPDELKNLLCKFPAGSLRLEVGIQTLNPETSKLIGRPWDAEKELEVLRFLRTKTNAIVHADLIAGLPGEDLASFGEGFDRLWIALTGGQAWEETSPFSNTLSRVEIQLGILKLLPGAPIGRRTGAYGICYGTEPPYEVLETAALPASQLDRIKNFARFWEIIVNRNSFPDLAEKLFPPGAPVFSCFMELSDKLLTQFGKNWGIDRKELRRVLEG</sequence>
<protein>
    <submittedName>
        <fullName evidence="8">Radical SAM</fullName>
    </submittedName>
</protein>
<evidence type="ECO:0000259" key="7">
    <source>
        <dbReference type="PROSITE" id="PS51918"/>
    </source>
</evidence>
<dbReference type="KEGG" id="taz:TREAZ_2150"/>
<dbReference type="GO" id="GO:0046872">
    <property type="term" value="F:metal ion binding"/>
    <property type="evidence" value="ECO:0007669"/>
    <property type="project" value="UniProtKB-KW"/>
</dbReference>
<evidence type="ECO:0000256" key="5">
    <source>
        <dbReference type="ARBA" id="ARBA00023014"/>
    </source>
</evidence>
<dbReference type="InterPro" id="IPR007197">
    <property type="entry name" value="rSAM"/>
</dbReference>
<dbReference type="PANTHER" id="PTHR43409">
    <property type="entry name" value="ANAEROBIC MAGNESIUM-PROTOPORPHYRIN IX MONOMETHYL ESTER CYCLASE-RELATED"/>
    <property type="match status" value="1"/>
</dbReference>
<evidence type="ECO:0000259" key="6">
    <source>
        <dbReference type="PROSITE" id="PS51332"/>
    </source>
</evidence>
<comment type="cofactor">
    <cofactor evidence="1">
        <name>[4Fe-4S] cluster</name>
        <dbReference type="ChEBI" id="CHEBI:49883"/>
    </cofactor>
</comment>
<dbReference type="SFLD" id="SFLDS00029">
    <property type="entry name" value="Radical_SAM"/>
    <property type="match status" value="1"/>
</dbReference>
<dbReference type="EMBL" id="CP001841">
    <property type="protein sequence ID" value="AEF80430.1"/>
    <property type="molecule type" value="Genomic_DNA"/>
</dbReference>
<evidence type="ECO:0000256" key="1">
    <source>
        <dbReference type="ARBA" id="ARBA00001966"/>
    </source>
</evidence>
<dbReference type="SUPFAM" id="SSF102114">
    <property type="entry name" value="Radical SAM enzymes"/>
    <property type="match status" value="1"/>
</dbReference>
<dbReference type="eggNOG" id="COG1032">
    <property type="taxonomic scope" value="Bacteria"/>
</dbReference>
<reference evidence="9" key="1">
    <citation type="submission" date="2009-12" db="EMBL/GenBank/DDBJ databases">
        <title>Complete sequence of Treponema azotonutricium strain ZAS-9.</title>
        <authorList>
            <person name="Tetu S.G."/>
            <person name="Matson E."/>
            <person name="Ren Q."/>
            <person name="Seshadri R."/>
            <person name="Elbourne L."/>
            <person name="Hassan K.A."/>
            <person name="Durkin A."/>
            <person name="Radune D."/>
            <person name="Mohamoud Y."/>
            <person name="Shay R."/>
            <person name="Jin S."/>
            <person name="Zhang X."/>
            <person name="Lucey K."/>
            <person name="Ballor N.R."/>
            <person name="Ottesen E."/>
            <person name="Rosenthal R."/>
            <person name="Allen A."/>
            <person name="Leadbetter J.R."/>
            <person name="Paulsen I.T."/>
        </authorList>
    </citation>
    <scope>NUCLEOTIDE SEQUENCE [LARGE SCALE GENOMIC DNA]</scope>
    <source>
        <strain evidence="9">ATCC BAA-888 / DSM 13862 / ZAS-9</strain>
    </source>
</reference>
<organism evidence="8 9">
    <name type="scientific">Leadbettera azotonutricia (strain ATCC BAA-888 / DSM 13862 / ZAS-9)</name>
    <name type="common">Treponema azotonutricium</name>
    <dbReference type="NCBI Taxonomy" id="545695"/>
    <lineage>
        <taxon>Bacteria</taxon>
        <taxon>Pseudomonadati</taxon>
        <taxon>Spirochaetota</taxon>
        <taxon>Spirochaetia</taxon>
        <taxon>Spirochaetales</taxon>
        <taxon>Breznakiellaceae</taxon>
        <taxon>Leadbettera</taxon>
    </lineage>
</organism>
<name>F5Y9B1_LEAAZ</name>
<keyword evidence="2" id="KW-0949">S-adenosyl-L-methionine</keyword>
<dbReference type="OrthoDB" id="9801424at2"/>